<organism evidence="1 2">
    <name type="scientific">Paraburkholderia humisilvae</name>
    <dbReference type="NCBI Taxonomy" id="627669"/>
    <lineage>
        <taxon>Bacteria</taxon>
        <taxon>Pseudomonadati</taxon>
        <taxon>Pseudomonadota</taxon>
        <taxon>Betaproteobacteria</taxon>
        <taxon>Burkholderiales</taxon>
        <taxon>Burkholderiaceae</taxon>
        <taxon>Paraburkholderia</taxon>
    </lineage>
</organism>
<sequence length="185" mass="21052">MERSIGECRAFCESCCHRPRLRPSHKRILKRINTNPRPPFSRLEITPPATLAAPEKTVESAHTNVSPRVRCSLYRLAIIPFAVREIARSRDVHLQRQSVLTVADVVYCSIVYRLQRSAFNGGICLHFQPGRGRNSLNNSRAGICRSVFGGMSLYAKSLATTCLLCLQNTVLCRMWRQTRTRPWLL</sequence>
<dbReference type="EMBL" id="CADIKH010000146">
    <property type="protein sequence ID" value="CAB3774656.1"/>
    <property type="molecule type" value="Genomic_DNA"/>
</dbReference>
<dbReference type="AlphaFoldDB" id="A0A6J5FBM3"/>
<protein>
    <submittedName>
        <fullName evidence="1">Uncharacterized protein</fullName>
    </submittedName>
</protein>
<dbReference type="Proteomes" id="UP000494363">
    <property type="component" value="Unassembled WGS sequence"/>
</dbReference>
<keyword evidence="2" id="KW-1185">Reference proteome</keyword>
<reference evidence="1 2" key="1">
    <citation type="submission" date="2020-04" db="EMBL/GenBank/DDBJ databases">
        <authorList>
            <person name="De Canck E."/>
        </authorList>
    </citation>
    <scope>NUCLEOTIDE SEQUENCE [LARGE SCALE GENOMIC DNA]</scope>
    <source>
        <strain evidence="1 2">LMG 29542</strain>
    </source>
</reference>
<gene>
    <name evidence="1" type="ORF">LMG29542_08034</name>
</gene>
<evidence type="ECO:0000313" key="2">
    <source>
        <dbReference type="Proteomes" id="UP000494363"/>
    </source>
</evidence>
<evidence type="ECO:0000313" key="1">
    <source>
        <dbReference type="EMBL" id="CAB3774656.1"/>
    </source>
</evidence>
<proteinExistence type="predicted"/>
<accession>A0A6J5FBM3</accession>
<name>A0A6J5FBM3_9BURK</name>